<gene>
    <name evidence="2" type="ORF">IG3_05094</name>
</gene>
<evidence type="ECO:0000256" key="1">
    <source>
        <dbReference type="SAM" id="Phobius"/>
    </source>
</evidence>
<keyword evidence="1" id="KW-1133">Transmembrane helix</keyword>
<dbReference type="Proteomes" id="UP000004136">
    <property type="component" value="Unassembled WGS sequence"/>
</dbReference>
<keyword evidence="1" id="KW-0472">Membrane</keyword>
<proteinExistence type="predicted"/>
<keyword evidence="1" id="KW-0812">Transmembrane</keyword>
<feature type="transmembrane region" description="Helical" evidence="1">
    <location>
        <begin position="31"/>
        <end position="52"/>
    </location>
</feature>
<evidence type="ECO:0000313" key="2">
    <source>
        <dbReference type="EMBL" id="EJV77136.1"/>
    </source>
</evidence>
<accession>J9BDM8</accession>
<feature type="transmembrane region" description="Helical" evidence="1">
    <location>
        <begin position="7"/>
        <end position="25"/>
    </location>
</feature>
<evidence type="ECO:0000313" key="3">
    <source>
        <dbReference type="Proteomes" id="UP000004136"/>
    </source>
</evidence>
<dbReference type="EMBL" id="AHDV01000038">
    <property type="protein sequence ID" value="EJV77136.1"/>
    <property type="molecule type" value="Genomic_DNA"/>
</dbReference>
<comment type="caution">
    <text evidence="2">The sequence shown here is derived from an EMBL/GenBank/DDBJ whole genome shotgun (WGS) entry which is preliminary data.</text>
</comment>
<name>J9BDM8_BACCE</name>
<sequence length="134" mass="15568">MMNEDKITIIMLAVLTIALVFVGVSSKFNSLIVDAIAVLFLLIATAVGAAIVTERRLRKKRWEVAVVCTKRRGRMIDDIFEFVGRYVIKPIIRFVRYLVIDIIIECVIEGVISGIRKLRDKIRDKWENWRGRRY</sequence>
<organism evidence="2 3">
    <name type="scientific">Bacillus cereus HuA2-1</name>
    <dbReference type="NCBI Taxonomy" id="1053201"/>
    <lineage>
        <taxon>Bacteria</taxon>
        <taxon>Bacillati</taxon>
        <taxon>Bacillota</taxon>
        <taxon>Bacilli</taxon>
        <taxon>Bacillales</taxon>
        <taxon>Bacillaceae</taxon>
        <taxon>Bacillus</taxon>
        <taxon>Bacillus cereus group</taxon>
    </lineage>
</organism>
<dbReference type="AlphaFoldDB" id="J9BDM8"/>
<reference evidence="2 3" key="1">
    <citation type="submission" date="2012-04" db="EMBL/GenBank/DDBJ databases">
        <title>The Genome Sequence of Bacillus cereus HuA2-1.</title>
        <authorList>
            <consortium name="The Broad Institute Genome Sequencing Platform"/>
            <consortium name="The Broad Institute Genome Sequencing Center for Infectious Disease"/>
            <person name="Feldgarden M."/>
            <person name="Van der Auwera G.A."/>
            <person name="Mahillon J."/>
            <person name="Duprez V."/>
            <person name="Timmery S."/>
            <person name="Mattelet C."/>
            <person name="Dierick K."/>
            <person name="Sun M."/>
            <person name="Yu Z."/>
            <person name="Zhu L."/>
            <person name="Hu X."/>
            <person name="Shank E.B."/>
            <person name="Swiecicka I."/>
            <person name="Hansen B.M."/>
            <person name="Andrup L."/>
            <person name="Young S.K."/>
            <person name="Zeng Q."/>
            <person name="Gargeya S."/>
            <person name="Fitzgerald M."/>
            <person name="Haas B."/>
            <person name="Abouelleil A."/>
            <person name="Alvarado L."/>
            <person name="Arachchi H.M."/>
            <person name="Berlin A."/>
            <person name="Chapman S.B."/>
            <person name="Goldberg J."/>
            <person name="Griggs A."/>
            <person name="Gujja S."/>
            <person name="Hansen M."/>
            <person name="Howarth C."/>
            <person name="Imamovic A."/>
            <person name="Larimer J."/>
            <person name="McCowen C."/>
            <person name="Montmayeur A."/>
            <person name="Murphy C."/>
            <person name="Neiman D."/>
            <person name="Pearson M."/>
            <person name="Priest M."/>
            <person name="Roberts A."/>
            <person name="Saif S."/>
            <person name="Shea T."/>
            <person name="Sisk P."/>
            <person name="Sykes S."/>
            <person name="Wortman J."/>
            <person name="Nusbaum C."/>
            <person name="Birren B."/>
        </authorList>
    </citation>
    <scope>NUCLEOTIDE SEQUENCE [LARGE SCALE GENOMIC DNA]</scope>
    <source>
        <strain evidence="2 3">HuA2-1</strain>
    </source>
</reference>
<protein>
    <submittedName>
        <fullName evidence="2">Uncharacterized protein</fullName>
    </submittedName>
</protein>
<dbReference type="PATRIC" id="fig|1053201.3.peg.5209"/>
<dbReference type="HOGENOM" id="CLU_1891928_0_0_9"/>